<dbReference type="AlphaFoldDB" id="A0A9W7DLQ1"/>
<gene>
    <name evidence="1" type="ORF">TrRE_jg13506</name>
</gene>
<evidence type="ECO:0000313" key="1">
    <source>
        <dbReference type="EMBL" id="GMH47673.1"/>
    </source>
</evidence>
<organism evidence="1 2">
    <name type="scientific">Triparma retinervis</name>
    <dbReference type="NCBI Taxonomy" id="2557542"/>
    <lineage>
        <taxon>Eukaryota</taxon>
        <taxon>Sar</taxon>
        <taxon>Stramenopiles</taxon>
        <taxon>Ochrophyta</taxon>
        <taxon>Bolidophyceae</taxon>
        <taxon>Parmales</taxon>
        <taxon>Triparmaceae</taxon>
        <taxon>Triparma</taxon>
    </lineage>
</organism>
<name>A0A9W7DLQ1_9STRA</name>
<proteinExistence type="predicted"/>
<dbReference type="PANTHER" id="PTHR36348">
    <property type="entry name" value="EXPRESSED PROTEIN"/>
    <property type="match status" value="1"/>
</dbReference>
<dbReference type="EMBL" id="BRXZ01000580">
    <property type="protein sequence ID" value="GMH47673.1"/>
    <property type="molecule type" value="Genomic_DNA"/>
</dbReference>
<dbReference type="Proteomes" id="UP001165082">
    <property type="component" value="Unassembled WGS sequence"/>
</dbReference>
<dbReference type="OrthoDB" id="2020333at2759"/>
<comment type="caution">
    <text evidence="1">The sequence shown here is derived from an EMBL/GenBank/DDBJ whole genome shotgun (WGS) entry which is preliminary data.</text>
</comment>
<protein>
    <submittedName>
        <fullName evidence="1">Uncharacterized protein</fullName>
    </submittedName>
</protein>
<feature type="non-terminal residue" evidence="1">
    <location>
        <position position="168"/>
    </location>
</feature>
<evidence type="ECO:0000313" key="2">
    <source>
        <dbReference type="Proteomes" id="UP001165082"/>
    </source>
</evidence>
<reference evidence="1" key="1">
    <citation type="submission" date="2022-07" db="EMBL/GenBank/DDBJ databases">
        <title>Genome analysis of Parmales, a sister group of diatoms, reveals the evolutionary specialization of diatoms from phago-mixotrophs to photoautotrophs.</title>
        <authorList>
            <person name="Ban H."/>
            <person name="Sato S."/>
            <person name="Yoshikawa S."/>
            <person name="Kazumasa Y."/>
            <person name="Nakamura Y."/>
            <person name="Ichinomiya M."/>
            <person name="Saitoh K."/>
            <person name="Sato N."/>
            <person name="Blanc-Mathieu R."/>
            <person name="Endo H."/>
            <person name="Kuwata A."/>
            <person name="Ogata H."/>
        </authorList>
    </citation>
    <scope>NUCLEOTIDE SEQUENCE</scope>
</reference>
<keyword evidence="2" id="KW-1185">Reference proteome</keyword>
<dbReference type="PANTHER" id="PTHR36348:SF1">
    <property type="entry name" value="EXPRESSED PROTEIN"/>
    <property type="match status" value="1"/>
</dbReference>
<sequence length="168" mass="18215">MDDMITKLAASPPYELPGAVSRAIKIVGSPTFFVRIAERVDMSTSPDEKESLKALADNLTAVVSAVVQTGEEKMEVVGERVKSVLLCASSPSGDFYVPLTPSQFSSVRSKVDSFPLHDLDEAFLTTVEAWMERSRKDGIDGMVVIFQAVLQAYAGSVIDRRRGDLADA</sequence>
<accession>A0A9W7DLQ1</accession>